<dbReference type="GO" id="GO:0008033">
    <property type="term" value="P:tRNA processing"/>
    <property type="evidence" value="ECO:0007669"/>
    <property type="project" value="UniProtKB-KW"/>
</dbReference>
<dbReference type="SUPFAM" id="SSF81301">
    <property type="entry name" value="Nucleotidyltransferase"/>
    <property type="match status" value="1"/>
</dbReference>
<dbReference type="SUPFAM" id="SSF81891">
    <property type="entry name" value="Poly A polymerase C-terminal region-like"/>
    <property type="match status" value="1"/>
</dbReference>
<protein>
    <submittedName>
        <fullName evidence="13">CCA-adding enzyme</fullName>
    </submittedName>
</protein>
<dbReference type="InterPro" id="IPR002646">
    <property type="entry name" value="PolA_pol_head_dom"/>
</dbReference>
<evidence type="ECO:0000256" key="1">
    <source>
        <dbReference type="ARBA" id="ARBA00001946"/>
    </source>
</evidence>
<dbReference type="InterPro" id="IPR032828">
    <property type="entry name" value="PolyA_RNA-bd"/>
</dbReference>
<keyword evidence="4" id="KW-0548">Nucleotidyltransferase</keyword>
<keyword evidence="7" id="KW-0460">Magnesium</keyword>
<feature type="domain" description="Poly A polymerase head" evidence="10">
    <location>
        <begin position="31"/>
        <end position="151"/>
    </location>
</feature>
<dbReference type="Gene3D" id="3.30.460.10">
    <property type="entry name" value="Beta Polymerase, domain 2"/>
    <property type="match status" value="1"/>
</dbReference>
<reference evidence="13 14" key="1">
    <citation type="submission" date="2020-08" db="EMBL/GenBank/DDBJ databases">
        <title>Complete Genome Sequence of Effusibacillus dendaii Strain skT53, Isolated from Farmland soil.</title>
        <authorList>
            <person name="Konishi T."/>
            <person name="Kawasaki H."/>
        </authorList>
    </citation>
    <scope>NUCLEOTIDE SEQUENCE [LARGE SCALE GENOMIC DNA]</scope>
    <source>
        <strain evidence="14">skT53</strain>
    </source>
</reference>
<keyword evidence="6" id="KW-0547">Nucleotide-binding</keyword>
<evidence type="ECO:0000256" key="5">
    <source>
        <dbReference type="ARBA" id="ARBA00022723"/>
    </source>
</evidence>
<organism evidence="13 14">
    <name type="scientific">Effusibacillus dendaii</name>
    <dbReference type="NCBI Taxonomy" id="2743772"/>
    <lineage>
        <taxon>Bacteria</taxon>
        <taxon>Bacillati</taxon>
        <taxon>Bacillota</taxon>
        <taxon>Bacilli</taxon>
        <taxon>Bacillales</taxon>
        <taxon>Alicyclobacillaceae</taxon>
        <taxon>Effusibacillus</taxon>
    </lineage>
</organism>
<evidence type="ECO:0000256" key="2">
    <source>
        <dbReference type="ARBA" id="ARBA00022679"/>
    </source>
</evidence>
<evidence type="ECO:0000313" key="13">
    <source>
        <dbReference type="EMBL" id="BCJ85422.1"/>
    </source>
</evidence>
<keyword evidence="2 9" id="KW-0808">Transferase</keyword>
<name>A0A7I8D7Q7_9BACL</name>
<dbReference type="PANTHER" id="PTHR46173:SF1">
    <property type="entry name" value="CCA TRNA NUCLEOTIDYLTRANSFERASE 1, MITOCHONDRIAL"/>
    <property type="match status" value="1"/>
</dbReference>
<dbReference type="GO" id="GO:0000049">
    <property type="term" value="F:tRNA binding"/>
    <property type="evidence" value="ECO:0007669"/>
    <property type="project" value="TreeGrafter"/>
</dbReference>
<dbReference type="GO" id="GO:0016779">
    <property type="term" value="F:nucleotidyltransferase activity"/>
    <property type="evidence" value="ECO:0007669"/>
    <property type="project" value="UniProtKB-KW"/>
</dbReference>
<accession>A0A7I8D7Q7</accession>
<dbReference type="Pfam" id="PF13735">
    <property type="entry name" value="tRNA_NucTran2_2"/>
    <property type="match status" value="1"/>
</dbReference>
<evidence type="ECO:0000256" key="3">
    <source>
        <dbReference type="ARBA" id="ARBA00022694"/>
    </source>
</evidence>
<dbReference type="AlphaFoldDB" id="A0A7I8D7Q7"/>
<evidence type="ECO:0000256" key="8">
    <source>
        <dbReference type="ARBA" id="ARBA00022884"/>
    </source>
</evidence>
<feature type="domain" description="CCA-adding enzyme C-terminal" evidence="12">
    <location>
        <begin position="271"/>
        <end position="400"/>
    </location>
</feature>
<proteinExistence type="inferred from homology"/>
<dbReference type="Pfam" id="PF01743">
    <property type="entry name" value="PolyA_pol"/>
    <property type="match status" value="1"/>
</dbReference>
<dbReference type="InterPro" id="IPR043519">
    <property type="entry name" value="NT_sf"/>
</dbReference>
<dbReference type="EMBL" id="AP023366">
    <property type="protein sequence ID" value="BCJ85422.1"/>
    <property type="molecule type" value="Genomic_DNA"/>
</dbReference>
<dbReference type="InterPro" id="IPR032810">
    <property type="entry name" value="CCA-adding_enz_C"/>
</dbReference>
<comment type="similarity">
    <text evidence="9">Belongs to the tRNA nucleotidyltransferase/poly(A) polymerase family.</text>
</comment>
<dbReference type="KEGG" id="eff:skT53_04070"/>
<keyword evidence="8 9" id="KW-0694">RNA-binding</keyword>
<dbReference type="Proteomes" id="UP000593802">
    <property type="component" value="Chromosome"/>
</dbReference>
<evidence type="ECO:0000313" key="14">
    <source>
        <dbReference type="Proteomes" id="UP000593802"/>
    </source>
</evidence>
<evidence type="ECO:0000259" key="11">
    <source>
        <dbReference type="Pfam" id="PF12627"/>
    </source>
</evidence>
<evidence type="ECO:0000259" key="10">
    <source>
        <dbReference type="Pfam" id="PF01743"/>
    </source>
</evidence>
<dbReference type="RefSeq" id="WP_200759548.1">
    <property type="nucleotide sequence ID" value="NZ_AP023366.1"/>
</dbReference>
<dbReference type="NCBIfam" id="NF009814">
    <property type="entry name" value="PRK13299.1"/>
    <property type="match status" value="1"/>
</dbReference>
<evidence type="ECO:0000256" key="4">
    <source>
        <dbReference type="ARBA" id="ARBA00022695"/>
    </source>
</evidence>
<comment type="cofactor">
    <cofactor evidence="1">
        <name>Mg(2+)</name>
        <dbReference type="ChEBI" id="CHEBI:18420"/>
    </cofactor>
</comment>
<dbReference type="CDD" id="cd05398">
    <property type="entry name" value="NT_ClassII-CCAase"/>
    <property type="match status" value="1"/>
</dbReference>
<keyword evidence="3" id="KW-0819">tRNA processing</keyword>
<dbReference type="PANTHER" id="PTHR46173">
    <property type="entry name" value="CCA TRNA NUCLEOTIDYLTRANSFERASE 1, MITOCHONDRIAL"/>
    <property type="match status" value="1"/>
</dbReference>
<evidence type="ECO:0000256" key="6">
    <source>
        <dbReference type="ARBA" id="ARBA00022741"/>
    </source>
</evidence>
<dbReference type="GO" id="GO:0000166">
    <property type="term" value="F:nucleotide binding"/>
    <property type="evidence" value="ECO:0007669"/>
    <property type="project" value="UniProtKB-KW"/>
</dbReference>
<gene>
    <name evidence="13" type="primary">cca</name>
    <name evidence="13" type="ORF">skT53_04070</name>
</gene>
<evidence type="ECO:0000256" key="9">
    <source>
        <dbReference type="RuleBase" id="RU003953"/>
    </source>
</evidence>
<feature type="domain" description="tRNA nucleotidyltransferase/poly(A) polymerase RNA and SrmB- binding" evidence="11">
    <location>
        <begin position="178"/>
        <end position="233"/>
    </location>
</feature>
<dbReference type="GO" id="GO:0046872">
    <property type="term" value="F:metal ion binding"/>
    <property type="evidence" value="ECO:0007669"/>
    <property type="project" value="UniProtKB-KW"/>
</dbReference>
<dbReference type="Pfam" id="PF12627">
    <property type="entry name" value="PolyA_pol_RNAbd"/>
    <property type="match status" value="1"/>
</dbReference>
<dbReference type="Gene3D" id="1.10.3090.10">
    <property type="entry name" value="cca-adding enzyme, domain 2"/>
    <property type="match status" value="1"/>
</dbReference>
<dbReference type="InterPro" id="IPR050264">
    <property type="entry name" value="Bact_CCA-adding_enz_type3_sf"/>
</dbReference>
<keyword evidence="14" id="KW-1185">Reference proteome</keyword>
<dbReference type="Gene3D" id="1.10.246.80">
    <property type="match status" value="1"/>
</dbReference>
<sequence>MAKIDSLGSANDKPYVVYHVLDTLLNAGFEAYLVGGCVRDKLLGLTPGDYDVATNALPDQVQSLFPHTVPTGIQHGTVSVLEDGERIEVTTFRREGVYKDARRPSEVRFDASLQEDLARRDFTINAMAQDRFGNLFDPFGGQSDLEQQIIRAVGDPSARFQEDALRMLRAVRFSAVLGFQIESETWRSIIQHAPIIGRIARERIRDEWNKMVCADLSLGVDQLIRSGLFSFIFGSILSRTKEEWLRAAQFADRLPKKLDLRHAALLLGTDVRLVQKWMNQIRQPKRLTRSVVAILEAMPDSNPLRWSPFDWRQFLYQHGQHAAEQAILIYSQMIPVDADKLIAVCLASIEDQPIWSLADLAVTGHDILKHTGRRPGPWLGPLLNQLAQLVLTNPNLNRSQELKHAAEHFLQKGSL</sequence>
<evidence type="ECO:0000256" key="7">
    <source>
        <dbReference type="ARBA" id="ARBA00022842"/>
    </source>
</evidence>
<keyword evidence="5" id="KW-0479">Metal-binding</keyword>
<evidence type="ECO:0000259" key="12">
    <source>
        <dbReference type="Pfam" id="PF13735"/>
    </source>
</evidence>